<dbReference type="SFLD" id="SFLDS00001">
    <property type="entry name" value="Enolase"/>
    <property type="match status" value="1"/>
</dbReference>
<evidence type="ECO:0000259" key="2">
    <source>
        <dbReference type="SMART" id="SM00922"/>
    </source>
</evidence>
<dbReference type="SUPFAM" id="SSF51604">
    <property type="entry name" value="Enolase C-terminal domain-like"/>
    <property type="match status" value="1"/>
</dbReference>
<keyword evidence="1" id="KW-0456">Lyase</keyword>
<dbReference type="InterPro" id="IPR029017">
    <property type="entry name" value="Enolase-like_N"/>
</dbReference>
<reference evidence="3 4" key="1">
    <citation type="submission" date="2021-04" db="EMBL/GenBank/DDBJ databases">
        <title>Ruania sp. nov., isolated from sandy soil of mangrove forest.</title>
        <authorList>
            <person name="Ge X."/>
            <person name="Huang R."/>
            <person name="Liu W."/>
        </authorList>
    </citation>
    <scope>NUCLEOTIDE SEQUENCE [LARGE SCALE GENOMIC DNA]</scope>
    <source>
        <strain evidence="3 4">N2-46</strain>
    </source>
</reference>
<evidence type="ECO:0000313" key="3">
    <source>
        <dbReference type="EMBL" id="MBZ2194853.1"/>
    </source>
</evidence>
<dbReference type="Pfam" id="PF13378">
    <property type="entry name" value="MR_MLE_C"/>
    <property type="match status" value="1"/>
</dbReference>
<dbReference type="PROSITE" id="PS00909">
    <property type="entry name" value="MR_MLE_2"/>
    <property type="match status" value="1"/>
</dbReference>
<dbReference type="CDD" id="cd03316">
    <property type="entry name" value="MR_like"/>
    <property type="match status" value="1"/>
</dbReference>
<dbReference type="InterPro" id="IPR013341">
    <property type="entry name" value="Mandelate_racemase_N_dom"/>
</dbReference>
<evidence type="ECO:0000313" key="4">
    <source>
        <dbReference type="Proteomes" id="UP000826651"/>
    </source>
</evidence>
<dbReference type="SFLD" id="SFLDG00179">
    <property type="entry name" value="mandelate_racemase"/>
    <property type="match status" value="1"/>
</dbReference>
<feature type="domain" description="Mandelate racemase/muconate lactonizing enzyme C-terminal" evidence="2">
    <location>
        <begin position="139"/>
        <end position="244"/>
    </location>
</feature>
<dbReference type="PROSITE" id="PS00908">
    <property type="entry name" value="MR_MLE_1"/>
    <property type="match status" value="1"/>
</dbReference>
<proteinExistence type="predicted"/>
<dbReference type="EMBL" id="JAGSHT010000002">
    <property type="protein sequence ID" value="MBZ2194853.1"/>
    <property type="molecule type" value="Genomic_DNA"/>
</dbReference>
<dbReference type="RefSeq" id="WP_223402168.1">
    <property type="nucleotide sequence ID" value="NZ_JAGSHT010000002.1"/>
</dbReference>
<dbReference type="InterPro" id="IPR034593">
    <property type="entry name" value="DgoD-like"/>
</dbReference>
<name>A0ABS7S3F0_9MICO</name>
<sequence length="387" mass="42050">MKITSIETLSVGSRMPGNGKLTDRNFMFVLVHTDEGLTGLGEATLEGHDNAVRGMITDLEGLLLGEDPRRIEYLTQVMMRQKFWQGGVIKGSAVAGVELALWDILGKVLDAPVYSLVGGASRDRIRYYVNGWTQGSLDPVEIGERAGAAVEQGHRALKLSLALPSWPVRDRELIDHIATVAGAIRDTVGPEVLLMLDGHGRYDVDQAIAIAGVLADHDFFFLEEPVQPTRVSDTVRVARAANLPIAAGERLARKEEFAEYLRADAISVVQPDVAHCHGFGEALKIASLADTFGAWIAPHGPMSPVMTTISLHLDAVAPNFLIQERVLAGRWSESVITTPLVMEDGYLPLPTGPGWGIELDEDVCRSHPPFPVTIPRLFRGDGSVADW</sequence>
<dbReference type="Proteomes" id="UP000826651">
    <property type="component" value="Unassembled WGS sequence"/>
</dbReference>
<accession>A0ABS7S3F0</accession>
<dbReference type="Gene3D" id="3.20.20.120">
    <property type="entry name" value="Enolase-like C-terminal domain"/>
    <property type="match status" value="1"/>
</dbReference>
<dbReference type="PANTHER" id="PTHR48080:SF2">
    <property type="entry name" value="D-GALACTONATE DEHYDRATASE"/>
    <property type="match status" value="1"/>
</dbReference>
<dbReference type="InterPro" id="IPR029065">
    <property type="entry name" value="Enolase_C-like"/>
</dbReference>
<comment type="caution">
    <text evidence="3">The sequence shown here is derived from an EMBL/GenBank/DDBJ whole genome shotgun (WGS) entry which is preliminary data.</text>
</comment>
<protein>
    <submittedName>
        <fullName evidence="3">Mandelate racemase/muconate lactonizing enzyme family protein</fullName>
    </submittedName>
</protein>
<dbReference type="Pfam" id="PF02746">
    <property type="entry name" value="MR_MLE_N"/>
    <property type="match status" value="1"/>
</dbReference>
<dbReference type="SMART" id="SM00922">
    <property type="entry name" value="MR_MLE"/>
    <property type="match status" value="1"/>
</dbReference>
<dbReference type="InterPro" id="IPR013342">
    <property type="entry name" value="Mandelate_racemase_C"/>
</dbReference>
<dbReference type="InterPro" id="IPR036849">
    <property type="entry name" value="Enolase-like_C_sf"/>
</dbReference>
<dbReference type="PANTHER" id="PTHR48080">
    <property type="entry name" value="D-GALACTONATE DEHYDRATASE-RELATED"/>
    <property type="match status" value="1"/>
</dbReference>
<dbReference type="SUPFAM" id="SSF54826">
    <property type="entry name" value="Enolase N-terminal domain-like"/>
    <property type="match status" value="1"/>
</dbReference>
<evidence type="ECO:0000256" key="1">
    <source>
        <dbReference type="ARBA" id="ARBA00023239"/>
    </source>
</evidence>
<dbReference type="Gene3D" id="3.30.390.10">
    <property type="entry name" value="Enolase-like, N-terminal domain"/>
    <property type="match status" value="1"/>
</dbReference>
<organism evidence="3 4">
    <name type="scientific">Occultella gossypii</name>
    <dbReference type="NCBI Taxonomy" id="2800820"/>
    <lineage>
        <taxon>Bacteria</taxon>
        <taxon>Bacillati</taxon>
        <taxon>Actinomycetota</taxon>
        <taxon>Actinomycetes</taxon>
        <taxon>Micrococcales</taxon>
        <taxon>Ruaniaceae</taxon>
        <taxon>Occultella</taxon>
    </lineage>
</organism>
<keyword evidence="4" id="KW-1185">Reference proteome</keyword>
<dbReference type="InterPro" id="IPR018110">
    <property type="entry name" value="Mandel_Rmase/mucon_lact_enz_CS"/>
</dbReference>
<gene>
    <name evidence="3" type="ORF">KCQ71_01710</name>
</gene>